<keyword evidence="4 6" id="KW-1133">Transmembrane helix</keyword>
<feature type="transmembrane region" description="Helical" evidence="6">
    <location>
        <begin position="38"/>
        <end position="59"/>
    </location>
</feature>
<dbReference type="Proteomes" id="UP000780801">
    <property type="component" value="Unassembled WGS sequence"/>
</dbReference>
<feature type="transmembrane region" description="Helical" evidence="6">
    <location>
        <begin position="247"/>
        <end position="272"/>
    </location>
</feature>
<feature type="transmembrane region" description="Helical" evidence="6">
    <location>
        <begin position="339"/>
        <end position="358"/>
    </location>
</feature>
<dbReference type="GO" id="GO:0015179">
    <property type="term" value="F:L-amino acid transmembrane transporter activity"/>
    <property type="evidence" value="ECO:0007669"/>
    <property type="project" value="TreeGrafter"/>
</dbReference>
<evidence type="ECO:0000256" key="4">
    <source>
        <dbReference type="ARBA" id="ARBA00022989"/>
    </source>
</evidence>
<evidence type="ECO:0000313" key="9">
    <source>
        <dbReference type="Proteomes" id="UP000780801"/>
    </source>
</evidence>
<dbReference type="Pfam" id="PF01490">
    <property type="entry name" value="Aa_trans"/>
    <property type="match status" value="1"/>
</dbReference>
<proteinExistence type="inferred from homology"/>
<protein>
    <recommendedName>
        <fullName evidence="7">Amino acid transporter transmembrane domain-containing protein</fullName>
    </recommendedName>
</protein>
<feature type="transmembrane region" description="Helical" evidence="6">
    <location>
        <begin position="111"/>
        <end position="136"/>
    </location>
</feature>
<dbReference type="InterPro" id="IPR013057">
    <property type="entry name" value="AA_transpt_TM"/>
</dbReference>
<feature type="transmembrane region" description="Helical" evidence="6">
    <location>
        <begin position="65"/>
        <end position="90"/>
    </location>
</feature>
<dbReference type="PANTHER" id="PTHR22950">
    <property type="entry name" value="AMINO ACID TRANSPORTER"/>
    <property type="match status" value="1"/>
</dbReference>
<evidence type="ECO:0000256" key="2">
    <source>
        <dbReference type="ARBA" id="ARBA00008066"/>
    </source>
</evidence>
<dbReference type="AlphaFoldDB" id="A0A9P6FQ10"/>
<organism evidence="8 9">
    <name type="scientific">Lunasporangiospora selenospora</name>
    <dbReference type="NCBI Taxonomy" id="979761"/>
    <lineage>
        <taxon>Eukaryota</taxon>
        <taxon>Fungi</taxon>
        <taxon>Fungi incertae sedis</taxon>
        <taxon>Mucoromycota</taxon>
        <taxon>Mortierellomycotina</taxon>
        <taxon>Mortierellomycetes</taxon>
        <taxon>Mortierellales</taxon>
        <taxon>Mortierellaceae</taxon>
        <taxon>Lunasporangiospora</taxon>
    </lineage>
</organism>
<dbReference type="GO" id="GO:0016020">
    <property type="term" value="C:membrane"/>
    <property type="evidence" value="ECO:0007669"/>
    <property type="project" value="UniProtKB-SubCell"/>
</dbReference>
<sequence length="430" mass="47500">MNNENTPLLYQNEPQIRISGGLNAVDLLAERHSQGSNFLAYANIVCVVAGTGTLGLPFALKLGGWVGIAVLLVSLFATVYSSVLLIRCLYYNGQYRLSSYQEVGRHAFGEPGLITVWIFHTSFILGTPIMFLILAGTELKGLVDIDSITIQDWIWISAALIAIPFVTMKTLKEVAITSVIGALATCILVAVVIRGSILDLHNPEYENVSHSTIVLANLPTTIASISICFGGNIVYMHVEQSMRYPRSWNRVVTAALVTCSVLYLATAIPGYWTYGDKAKSPILENLPRDTVTYVGTVLIIIHVVLAGPILLTAFSLEVERLIDITEERLGNMERYYRTAVRLNIIVFCGTIACTVPYFGDFLSLLGALSNCTLIYVLPILCYWKLIGWKQMRWYELFWCAFVVTSGVFSSIIGTINAIKALKEDFDNDPN</sequence>
<feature type="domain" description="Amino acid transporter transmembrane" evidence="7">
    <location>
        <begin position="35"/>
        <end position="417"/>
    </location>
</feature>
<dbReference type="OrthoDB" id="40134at2759"/>
<evidence type="ECO:0000256" key="3">
    <source>
        <dbReference type="ARBA" id="ARBA00022692"/>
    </source>
</evidence>
<feature type="transmembrane region" description="Helical" evidence="6">
    <location>
        <begin position="395"/>
        <end position="418"/>
    </location>
</feature>
<evidence type="ECO:0000259" key="7">
    <source>
        <dbReference type="Pfam" id="PF01490"/>
    </source>
</evidence>
<keyword evidence="5 6" id="KW-0472">Membrane</keyword>
<feature type="transmembrane region" description="Helical" evidence="6">
    <location>
        <begin position="213"/>
        <end position="235"/>
    </location>
</feature>
<feature type="transmembrane region" description="Helical" evidence="6">
    <location>
        <begin position="174"/>
        <end position="193"/>
    </location>
</feature>
<feature type="transmembrane region" description="Helical" evidence="6">
    <location>
        <begin position="292"/>
        <end position="318"/>
    </location>
</feature>
<feature type="transmembrane region" description="Helical" evidence="6">
    <location>
        <begin position="148"/>
        <end position="167"/>
    </location>
</feature>
<gene>
    <name evidence="8" type="ORF">BGW38_004282</name>
</gene>
<evidence type="ECO:0000256" key="6">
    <source>
        <dbReference type="SAM" id="Phobius"/>
    </source>
</evidence>
<keyword evidence="9" id="KW-1185">Reference proteome</keyword>
<keyword evidence="3 6" id="KW-0812">Transmembrane</keyword>
<evidence type="ECO:0000313" key="8">
    <source>
        <dbReference type="EMBL" id="KAF9579448.1"/>
    </source>
</evidence>
<dbReference type="Gene3D" id="1.20.1740.10">
    <property type="entry name" value="Amino acid/polyamine transporter I"/>
    <property type="match status" value="1"/>
</dbReference>
<dbReference type="EMBL" id="JAABOA010002746">
    <property type="protein sequence ID" value="KAF9579448.1"/>
    <property type="molecule type" value="Genomic_DNA"/>
</dbReference>
<reference evidence="8" key="1">
    <citation type="journal article" date="2020" name="Fungal Divers.">
        <title>Resolving the Mortierellaceae phylogeny through synthesis of multi-gene phylogenetics and phylogenomics.</title>
        <authorList>
            <person name="Vandepol N."/>
            <person name="Liber J."/>
            <person name="Desiro A."/>
            <person name="Na H."/>
            <person name="Kennedy M."/>
            <person name="Barry K."/>
            <person name="Grigoriev I.V."/>
            <person name="Miller A.N."/>
            <person name="O'Donnell K."/>
            <person name="Stajich J.E."/>
            <person name="Bonito G."/>
        </authorList>
    </citation>
    <scope>NUCLEOTIDE SEQUENCE</scope>
    <source>
        <strain evidence="8">KOD1015</strain>
    </source>
</reference>
<evidence type="ECO:0000256" key="1">
    <source>
        <dbReference type="ARBA" id="ARBA00004141"/>
    </source>
</evidence>
<comment type="caution">
    <text evidence="8">The sequence shown here is derived from an EMBL/GenBank/DDBJ whole genome shotgun (WGS) entry which is preliminary data.</text>
</comment>
<accession>A0A9P6FQ10</accession>
<name>A0A9P6FQ10_9FUNG</name>
<comment type="similarity">
    <text evidence="2">Belongs to the amino acid/polyamine transporter 2 family.</text>
</comment>
<comment type="subcellular location">
    <subcellularLocation>
        <location evidence="1">Membrane</location>
        <topology evidence="1">Multi-pass membrane protein</topology>
    </subcellularLocation>
</comment>
<feature type="transmembrane region" description="Helical" evidence="6">
    <location>
        <begin position="364"/>
        <end position="383"/>
    </location>
</feature>
<evidence type="ECO:0000256" key="5">
    <source>
        <dbReference type="ARBA" id="ARBA00023136"/>
    </source>
</evidence>